<gene>
    <name evidence="8" type="ORF">N7456_005166</name>
</gene>
<dbReference type="GO" id="GO:0005634">
    <property type="term" value="C:nucleus"/>
    <property type="evidence" value="ECO:0007669"/>
    <property type="project" value="UniProtKB-SubCell"/>
</dbReference>
<feature type="region of interest" description="Disordered" evidence="6">
    <location>
        <begin position="526"/>
        <end position="581"/>
    </location>
</feature>
<dbReference type="AlphaFoldDB" id="A0A9W9FXT7"/>
<dbReference type="OrthoDB" id="2563500at2759"/>
<evidence type="ECO:0000256" key="2">
    <source>
        <dbReference type="ARBA" id="ARBA00022723"/>
    </source>
</evidence>
<dbReference type="CDD" id="cd12148">
    <property type="entry name" value="fungal_TF_MHR"/>
    <property type="match status" value="1"/>
</dbReference>
<evidence type="ECO:0000259" key="7">
    <source>
        <dbReference type="SMART" id="SM00906"/>
    </source>
</evidence>
<dbReference type="InterPro" id="IPR050815">
    <property type="entry name" value="TF_fung"/>
</dbReference>
<comment type="caution">
    <text evidence="8">The sequence shown here is derived from an EMBL/GenBank/DDBJ whole genome shotgun (WGS) entry which is preliminary data.</text>
</comment>
<sequence>MRNTEQAYSLSELPIPEDSFSWLYDSELPRGDKLWILVEEYFIHVHPLRCNGFVHKPTFMQRLDEDVESCCQSESLLHIICALGAKFFALGHVGQLSSEAIITAGNQWARVAKARIFVDMDDLSLDKLMTAILLYDHDLRIGSYASAFMLSGITARISQALQLALEFSADVLCTKPDSSAISNEVRRRLMWSCYLLDSWVGSGVNQLTLLEDRDLKIQLPCHSHNFSLGVACVTEILDESEVLSFLPTEQIPQGSCQNMGIEAYFIRLVSIRKRVLRYVKHLDTGKPPWEADSEFSLLSSGLETWHRNLPQSLSWNPAAIYARKESSQLGALTLLWCTFYQTFVDLYRIGMPALFRIQKSFDFPPEQQEFLEKCRRICFENACEVSSILSESLRHGHKVLADPWLCIIAHDSTKVMLYYLNFSKAPSEPLESNVRSQIVQFAQGNLVALLQMRPIVTTAKHCSLSVVKMMTAAGIQPNVPFNILDDEQSEETVNRSPSPHSPTQDSPEDVLNPLAIYRMARTALHDRDTHSPPSTSPKTHKTISSPRQVNMQSHPPSKPTRGLQISSPSYNQQSQSSLHGEGQVLALDSSCVLPQPNTEPSVFASNQATSMSELGNGDIWDPTDFAVLDILDGGIAPWTAEYLTDGQSGIDPFLFPF</sequence>
<dbReference type="PANTHER" id="PTHR47338">
    <property type="entry name" value="ZN(II)2CYS6 TRANSCRIPTION FACTOR (EUROFUNG)-RELATED"/>
    <property type="match status" value="1"/>
</dbReference>
<dbReference type="GO" id="GO:0008270">
    <property type="term" value="F:zinc ion binding"/>
    <property type="evidence" value="ECO:0007669"/>
    <property type="project" value="InterPro"/>
</dbReference>
<dbReference type="Proteomes" id="UP001149165">
    <property type="component" value="Unassembled WGS sequence"/>
</dbReference>
<evidence type="ECO:0000313" key="8">
    <source>
        <dbReference type="EMBL" id="KAJ5108491.1"/>
    </source>
</evidence>
<dbReference type="PANTHER" id="PTHR47338:SF7">
    <property type="entry name" value="ZN(II)2CYS6 TRANSCRIPTION FACTOR (EUROFUNG)"/>
    <property type="match status" value="1"/>
</dbReference>
<accession>A0A9W9FXT7</accession>
<organism evidence="8 9">
    <name type="scientific">Penicillium angulare</name>
    <dbReference type="NCBI Taxonomy" id="116970"/>
    <lineage>
        <taxon>Eukaryota</taxon>
        <taxon>Fungi</taxon>
        <taxon>Dikarya</taxon>
        <taxon>Ascomycota</taxon>
        <taxon>Pezizomycotina</taxon>
        <taxon>Eurotiomycetes</taxon>
        <taxon>Eurotiomycetidae</taxon>
        <taxon>Eurotiales</taxon>
        <taxon>Aspergillaceae</taxon>
        <taxon>Penicillium</taxon>
    </lineage>
</organism>
<evidence type="ECO:0000256" key="1">
    <source>
        <dbReference type="ARBA" id="ARBA00004123"/>
    </source>
</evidence>
<keyword evidence="4" id="KW-0804">Transcription</keyword>
<dbReference type="EMBL" id="JAPQKH010000003">
    <property type="protein sequence ID" value="KAJ5108491.1"/>
    <property type="molecule type" value="Genomic_DNA"/>
</dbReference>
<keyword evidence="2" id="KW-0479">Metal-binding</keyword>
<dbReference type="SMART" id="SM00906">
    <property type="entry name" value="Fungal_trans"/>
    <property type="match status" value="1"/>
</dbReference>
<dbReference type="GO" id="GO:0003677">
    <property type="term" value="F:DNA binding"/>
    <property type="evidence" value="ECO:0007669"/>
    <property type="project" value="InterPro"/>
</dbReference>
<evidence type="ECO:0000256" key="5">
    <source>
        <dbReference type="ARBA" id="ARBA00023242"/>
    </source>
</evidence>
<feature type="compositionally biased region" description="Low complexity" evidence="6">
    <location>
        <begin position="564"/>
        <end position="577"/>
    </location>
</feature>
<dbReference type="Pfam" id="PF04082">
    <property type="entry name" value="Fungal_trans"/>
    <property type="match status" value="1"/>
</dbReference>
<feature type="compositionally biased region" description="Polar residues" evidence="6">
    <location>
        <begin position="531"/>
        <end position="555"/>
    </location>
</feature>
<reference evidence="8" key="1">
    <citation type="submission" date="2022-11" db="EMBL/GenBank/DDBJ databases">
        <authorList>
            <person name="Petersen C."/>
        </authorList>
    </citation>
    <scope>NUCLEOTIDE SEQUENCE</scope>
    <source>
        <strain evidence="8">IBT 30069</strain>
    </source>
</reference>
<comment type="subcellular location">
    <subcellularLocation>
        <location evidence="1">Nucleus</location>
    </subcellularLocation>
</comment>
<feature type="compositionally biased region" description="Polar residues" evidence="6">
    <location>
        <begin position="494"/>
        <end position="505"/>
    </location>
</feature>
<reference evidence="8" key="2">
    <citation type="journal article" date="2023" name="IMA Fungus">
        <title>Comparative genomic study of the Penicillium genus elucidates a diverse pangenome and 15 lateral gene transfer events.</title>
        <authorList>
            <person name="Petersen C."/>
            <person name="Sorensen T."/>
            <person name="Nielsen M.R."/>
            <person name="Sondergaard T.E."/>
            <person name="Sorensen J.L."/>
            <person name="Fitzpatrick D.A."/>
            <person name="Frisvad J.C."/>
            <person name="Nielsen K.L."/>
        </authorList>
    </citation>
    <scope>NUCLEOTIDE SEQUENCE</scope>
    <source>
        <strain evidence="8">IBT 30069</strain>
    </source>
</reference>
<evidence type="ECO:0000256" key="4">
    <source>
        <dbReference type="ARBA" id="ARBA00023163"/>
    </source>
</evidence>
<evidence type="ECO:0000256" key="6">
    <source>
        <dbReference type="SAM" id="MobiDB-lite"/>
    </source>
</evidence>
<proteinExistence type="predicted"/>
<keyword evidence="3" id="KW-0805">Transcription regulation</keyword>
<keyword evidence="9" id="KW-1185">Reference proteome</keyword>
<feature type="domain" description="Xylanolytic transcriptional activator regulatory" evidence="7">
    <location>
        <begin position="147"/>
        <end position="226"/>
    </location>
</feature>
<name>A0A9W9FXT7_9EURO</name>
<dbReference type="GO" id="GO:0006351">
    <property type="term" value="P:DNA-templated transcription"/>
    <property type="evidence" value="ECO:0007669"/>
    <property type="project" value="InterPro"/>
</dbReference>
<dbReference type="GO" id="GO:0000981">
    <property type="term" value="F:DNA-binding transcription factor activity, RNA polymerase II-specific"/>
    <property type="evidence" value="ECO:0007669"/>
    <property type="project" value="InterPro"/>
</dbReference>
<feature type="region of interest" description="Disordered" evidence="6">
    <location>
        <begin position="488"/>
        <end position="509"/>
    </location>
</feature>
<evidence type="ECO:0000313" key="9">
    <source>
        <dbReference type="Proteomes" id="UP001149165"/>
    </source>
</evidence>
<keyword evidence="5" id="KW-0539">Nucleus</keyword>
<dbReference type="InterPro" id="IPR007219">
    <property type="entry name" value="XnlR_reg_dom"/>
</dbReference>
<evidence type="ECO:0000256" key="3">
    <source>
        <dbReference type="ARBA" id="ARBA00023015"/>
    </source>
</evidence>
<protein>
    <recommendedName>
        <fullName evidence="7">Xylanolytic transcriptional activator regulatory domain-containing protein</fullName>
    </recommendedName>
</protein>